<feature type="compositionally biased region" description="Low complexity" evidence="1">
    <location>
        <begin position="108"/>
        <end position="118"/>
    </location>
</feature>
<dbReference type="PANTHER" id="PTHR22910:SF6">
    <property type="entry name" value="PROTEIN MGARP"/>
    <property type="match status" value="1"/>
</dbReference>
<accession>A0ABR1A8X3</accession>
<organism evidence="4 5">
    <name type="scientific">Huso huso</name>
    <name type="common">Beluga</name>
    <name type="synonym">Acipenser huso</name>
    <dbReference type="NCBI Taxonomy" id="61971"/>
    <lineage>
        <taxon>Eukaryota</taxon>
        <taxon>Metazoa</taxon>
        <taxon>Chordata</taxon>
        <taxon>Craniata</taxon>
        <taxon>Vertebrata</taxon>
        <taxon>Euteleostomi</taxon>
        <taxon>Actinopterygii</taxon>
        <taxon>Chondrostei</taxon>
        <taxon>Acipenseriformes</taxon>
        <taxon>Acipenseridae</taxon>
        <taxon>Huso</taxon>
    </lineage>
</organism>
<dbReference type="PANTHER" id="PTHR22910">
    <property type="entry name" value="PROTEIN MGARP"/>
    <property type="match status" value="1"/>
</dbReference>
<comment type="caution">
    <text evidence="4">The sequence shown here is derived from an EMBL/GenBank/DDBJ whole genome shotgun (WGS) entry which is preliminary data.</text>
</comment>
<keyword evidence="2" id="KW-0812">Transmembrane</keyword>
<proteinExistence type="predicted"/>
<feature type="domain" description="Protein MGARP N-terminal" evidence="3">
    <location>
        <begin position="20"/>
        <end position="160"/>
    </location>
</feature>
<feature type="region of interest" description="Disordered" evidence="1">
    <location>
        <begin position="74"/>
        <end position="197"/>
    </location>
</feature>
<keyword evidence="5" id="KW-1185">Reference proteome</keyword>
<feature type="transmembrane region" description="Helical" evidence="2">
    <location>
        <begin position="38"/>
        <end position="56"/>
    </location>
</feature>
<protein>
    <submittedName>
        <fullName evidence="4">Protein MGARP-like isoform X1</fullName>
    </submittedName>
</protein>
<evidence type="ECO:0000313" key="5">
    <source>
        <dbReference type="Proteomes" id="UP001369086"/>
    </source>
</evidence>
<dbReference type="EMBL" id="JAHFZB010000002">
    <property type="protein sequence ID" value="KAK6493511.1"/>
    <property type="molecule type" value="Genomic_DNA"/>
</dbReference>
<evidence type="ECO:0000256" key="2">
    <source>
        <dbReference type="SAM" id="Phobius"/>
    </source>
</evidence>
<dbReference type="Pfam" id="PF14962">
    <property type="entry name" value="AIF-MLS"/>
    <property type="match status" value="1"/>
</dbReference>
<sequence length="197" mass="20666">MYICRAAWQKCALLARNAAAPVRHMSSGGTPGSAGDNLMYIILCGGSFAGAGYYVYKTLTTDSARFQDRVTEINSRPKSEWTPKPWSSNKEDESEDSGEAEPAEEAAPEPLVEATVAEALEETQAKASAESPSPAESTEAGLADTPAAEEEISSLVEETQGPAPIEAAPVQEIKPVPETGGLAAASVEKEGSSFFPL</sequence>
<evidence type="ECO:0000256" key="1">
    <source>
        <dbReference type="SAM" id="MobiDB-lite"/>
    </source>
</evidence>
<dbReference type="InterPro" id="IPR032773">
    <property type="entry name" value="MGARP_N"/>
</dbReference>
<name>A0ABR1A8X3_HUSHU</name>
<dbReference type="InterPro" id="IPR026093">
    <property type="entry name" value="MGARP"/>
</dbReference>
<evidence type="ECO:0000259" key="3">
    <source>
        <dbReference type="Pfam" id="PF14962"/>
    </source>
</evidence>
<evidence type="ECO:0000313" key="4">
    <source>
        <dbReference type="EMBL" id="KAK6493511.1"/>
    </source>
</evidence>
<dbReference type="Proteomes" id="UP001369086">
    <property type="component" value="Unassembled WGS sequence"/>
</dbReference>
<reference evidence="4 5" key="1">
    <citation type="submission" date="2021-05" db="EMBL/GenBank/DDBJ databases">
        <authorList>
            <person name="Zahm M."/>
            <person name="Klopp C."/>
            <person name="Cabau C."/>
            <person name="Kuhl H."/>
            <person name="Suciu R."/>
            <person name="Ciorpac M."/>
            <person name="Holostenco D."/>
            <person name="Gessner J."/>
            <person name="Wuertz S."/>
            <person name="Hohne C."/>
            <person name="Stock M."/>
            <person name="Gislard M."/>
            <person name="Lluch J."/>
            <person name="Milhes M."/>
            <person name="Lampietro C."/>
            <person name="Lopez Roques C."/>
            <person name="Donnadieu C."/>
            <person name="Du K."/>
            <person name="Schartl M."/>
            <person name="Guiguen Y."/>
        </authorList>
    </citation>
    <scope>NUCLEOTIDE SEQUENCE [LARGE SCALE GENOMIC DNA]</scope>
    <source>
        <strain evidence="4">Hh-F2</strain>
        <tissue evidence="4">Blood</tissue>
    </source>
</reference>
<feature type="compositionally biased region" description="Acidic residues" evidence="1">
    <location>
        <begin position="92"/>
        <end position="107"/>
    </location>
</feature>
<feature type="compositionally biased region" description="Low complexity" evidence="1">
    <location>
        <begin position="127"/>
        <end position="140"/>
    </location>
</feature>
<keyword evidence="2" id="KW-1133">Transmembrane helix</keyword>
<keyword evidence="2" id="KW-0472">Membrane</keyword>
<gene>
    <name evidence="4" type="ORF">HHUSO_G3117</name>
</gene>